<dbReference type="AlphaFoldDB" id="A0A061JCL8"/>
<feature type="coiled-coil region" evidence="1">
    <location>
        <begin position="106"/>
        <end position="133"/>
    </location>
</feature>
<gene>
    <name evidence="3" type="ORF">TRSC58_01232</name>
</gene>
<dbReference type="OrthoDB" id="244034at2759"/>
<keyword evidence="4" id="KW-1185">Reference proteome</keyword>
<comment type="caution">
    <text evidence="3">The sequence shown here is derived from an EMBL/GenBank/DDBJ whole genome shotgun (WGS) entry which is preliminary data.</text>
</comment>
<keyword evidence="2" id="KW-1133">Transmembrane helix</keyword>
<evidence type="ECO:0008006" key="5">
    <source>
        <dbReference type="Google" id="ProtNLM"/>
    </source>
</evidence>
<keyword evidence="1" id="KW-0175">Coiled coil</keyword>
<evidence type="ECO:0000256" key="2">
    <source>
        <dbReference type="SAM" id="Phobius"/>
    </source>
</evidence>
<sequence>MRRVCRVSRLAPRVFPGQSFRQCSGADGNKDGHVQESDSFSKVKEVDPFRVGYNMGMQSVHLEAIRMKLTDHLELFKSHFHALSDILKSNHDQVRQLHEQCNKVILHELNESNDQLLSQRSEFERHLKNVEDSLKGHIEDKVVGLQAHIDDRFENLRDVIKLGFGVLILLNLWMFYTISQNHRQYMNAHTTHTLNNLSSQSKK</sequence>
<protein>
    <recommendedName>
        <fullName evidence="5">Transmembrane protein</fullName>
    </recommendedName>
</protein>
<reference evidence="3 4" key="1">
    <citation type="submission" date="2013-07" db="EMBL/GenBank/DDBJ databases">
        <authorList>
            <person name="Stoco P.H."/>
            <person name="Wagner G."/>
            <person name="Gerber A."/>
            <person name="Zaha A."/>
            <person name="Thompson C."/>
            <person name="Bartholomeu D.C."/>
            <person name="Luckemeyer D.D."/>
            <person name="Bahia D."/>
            <person name="Loreto E."/>
            <person name="Prestes E.B."/>
            <person name="Lima F.M."/>
            <person name="Rodrigues-Luiz G."/>
            <person name="Vallejo G.A."/>
            <person name="Filho J.F."/>
            <person name="Monteiro K.M."/>
            <person name="Tyler K.M."/>
            <person name="de Almeida L.G."/>
            <person name="Ortiz M.F."/>
            <person name="Siervo M.A."/>
            <person name="de Moraes M.H."/>
            <person name="Cunha O.L."/>
            <person name="Mendonca-Neto R."/>
            <person name="Silva R."/>
            <person name="Teixeira S.M."/>
            <person name="Murta S.M."/>
            <person name="Sincero T.C."/>
            <person name="Mendes T.A."/>
            <person name="Urmenyi T.P."/>
            <person name="Silva V.G."/>
            <person name="da Rocha W.D."/>
            <person name="Andersson B."/>
            <person name="Romanha A.J."/>
            <person name="Steindel M."/>
            <person name="de Vasconcelos A.T."/>
            <person name="Grisard E.C."/>
        </authorList>
    </citation>
    <scope>NUCLEOTIDE SEQUENCE [LARGE SCALE GENOMIC DNA]</scope>
    <source>
        <strain evidence="3 4">SC58</strain>
    </source>
</reference>
<evidence type="ECO:0000313" key="3">
    <source>
        <dbReference type="EMBL" id="ESL11027.1"/>
    </source>
</evidence>
<keyword evidence="2" id="KW-0812">Transmembrane</keyword>
<evidence type="ECO:0000313" key="4">
    <source>
        <dbReference type="Proteomes" id="UP000031737"/>
    </source>
</evidence>
<evidence type="ECO:0000256" key="1">
    <source>
        <dbReference type="SAM" id="Coils"/>
    </source>
</evidence>
<dbReference type="Proteomes" id="UP000031737">
    <property type="component" value="Unassembled WGS sequence"/>
</dbReference>
<dbReference type="EMBL" id="AUPL01001232">
    <property type="protein sequence ID" value="ESL11027.1"/>
    <property type="molecule type" value="Genomic_DNA"/>
</dbReference>
<proteinExistence type="predicted"/>
<keyword evidence="2" id="KW-0472">Membrane</keyword>
<feature type="transmembrane region" description="Helical" evidence="2">
    <location>
        <begin position="159"/>
        <end position="176"/>
    </location>
</feature>
<organism evidence="3 4">
    <name type="scientific">Trypanosoma rangeli SC58</name>
    <dbReference type="NCBI Taxonomy" id="429131"/>
    <lineage>
        <taxon>Eukaryota</taxon>
        <taxon>Discoba</taxon>
        <taxon>Euglenozoa</taxon>
        <taxon>Kinetoplastea</taxon>
        <taxon>Metakinetoplastina</taxon>
        <taxon>Trypanosomatida</taxon>
        <taxon>Trypanosomatidae</taxon>
        <taxon>Trypanosoma</taxon>
        <taxon>Herpetosoma</taxon>
    </lineage>
</organism>
<accession>A0A061JCL8</accession>
<dbReference type="VEuPathDB" id="TriTrypDB:TRSC58_01232"/>
<name>A0A061JCL8_TRYRA</name>